<keyword evidence="1" id="KW-0812">Transmembrane</keyword>
<protein>
    <submittedName>
        <fullName evidence="3">Uncharacterized protein</fullName>
    </submittedName>
</protein>
<evidence type="ECO:0000313" key="2">
    <source>
        <dbReference type="Proteomes" id="UP000887565"/>
    </source>
</evidence>
<dbReference type="WBParaSite" id="nRc.2.0.1.t13243-RA">
    <property type="protein sequence ID" value="nRc.2.0.1.t13243-RA"/>
    <property type="gene ID" value="nRc.2.0.1.g13243"/>
</dbReference>
<organism evidence="2 3">
    <name type="scientific">Romanomermis culicivorax</name>
    <name type="common">Nematode worm</name>
    <dbReference type="NCBI Taxonomy" id="13658"/>
    <lineage>
        <taxon>Eukaryota</taxon>
        <taxon>Metazoa</taxon>
        <taxon>Ecdysozoa</taxon>
        <taxon>Nematoda</taxon>
        <taxon>Enoplea</taxon>
        <taxon>Dorylaimia</taxon>
        <taxon>Mermithida</taxon>
        <taxon>Mermithoidea</taxon>
        <taxon>Mermithidae</taxon>
        <taxon>Romanomermis</taxon>
    </lineage>
</organism>
<reference evidence="3" key="1">
    <citation type="submission" date="2022-11" db="UniProtKB">
        <authorList>
            <consortium name="WormBaseParasite"/>
        </authorList>
    </citation>
    <scope>IDENTIFICATION</scope>
</reference>
<sequence>MSLHFSCESSVDVDRRCGEDSLFFRTECCVGAKGGGDGADVRCCTVPTSGFWTMMAFLVLFIIGIFVLIVKFLIKKLRQTYAPFNQNLSLLRQVVLNEDLL</sequence>
<keyword evidence="1" id="KW-1133">Transmembrane helix</keyword>
<dbReference type="AlphaFoldDB" id="A0A915IHB7"/>
<name>A0A915IHB7_ROMCU</name>
<keyword evidence="2" id="KW-1185">Reference proteome</keyword>
<evidence type="ECO:0000313" key="3">
    <source>
        <dbReference type="WBParaSite" id="nRc.2.0.1.t13243-RA"/>
    </source>
</evidence>
<evidence type="ECO:0000256" key="1">
    <source>
        <dbReference type="SAM" id="Phobius"/>
    </source>
</evidence>
<feature type="transmembrane region" description="Helical" evidence="1">
    <location>
        <begin position="51"/>
        <end position="74"/>
    </location>
</feature>
<accession>A0A915IHB7</accession>
<keyword evidence="1" id="KW-0472">Membrane</keyword>
<proteinExistence type="predicted"/>
<dbReference type="Proteomes" id="UP000887565">
    <property type="component" value="Unplaced"/>
</dbReference>